<evidence type="ECO:0000313" key="2">
    <source>
        <dbReference type="Proteomes" id="UP001148838"/>
    </source>
</evidence>
<evidence type="ECO:0000313" key="1">
    <source>
        <dbReference type="EMBL" id="KAJ4427553.1"/>
    </source>
</evidence>
<dbReference type="Proteomes" id="UP001148838">
    <property type="component" value="Unassembled WGS sequence"/>
</dbReference>
<organism evidence="1 2">
    <name type="scientific">Periplaneta americana</name>
    <name type="common">American cockroach</name>
    <name type="synonym">Blatta americana</name>
    <dbReference type="NCBI Taxonomy" id="6978"/>
    <lineage>
        <taxon>Eukaryota</taxon>
        <taxon>Metazoa</taxon>
        <taxon>Ecdysozoa</taxon>
        <taxon>Arthropoda</taxon>
        <taxon>Hexapoda</taxon>
        <taxon>Insecta</taxon>
        <taxon>Pterygota</taxon>
        <taxon>Neoptera</taxon>
        <taxon>Polyneoptera</taxon>
        <taxon>Dictyoptera</taxon>
        <taxon>Blattodea</taxon>
        <taxon>Blattoidea</taxon>
        <taxon>Blattidae</taxon>
        <taxon>Blattinae</taxon>
        <taxon>Periplaneta</taxon>
    </lineage>
</organism>
<name>A0ABQ8S0Q1_PERAM</name>
<gene>
    <name evidence="1" type="ORF">ANN_25201</name>
</gene>
<sequence>MAGLCEGGNEPLGSLKAICKVQGLVIVLARGRLHVKKLSVRETSEQRQRNYHLPETIPQPLHDCVRFANHGAIHRHFASPRYERAKLAQAID</sequence>
<comment type="caution">
    <text evidence="1">The sequence shown here is derived from an EMBL/GenBank/DDBJ whole genome shotgun (WGS) entry which is preliminary data.</text>
</comment>
<proteinExistence type="predicted"/>
<accession>A0ABQ8S0Q1</accession>
<reference evidence="1 2" key="1">
    <citation type="journal article" date="2022" name="Allergy">
        <title>Genome assembly and annotation of Periplaneta americana reveal a comprehensive cockroach allergen profile.</title>
        <authorList>
            <person name="Wang L."/>
            <person name="Xiong Q."/>
            <person name="Saelim N."/>
            <person name="Wang L."/>
            <person name="Nong W."/>
            <person name="Wan A.T."/>
            <person name="Shi M."/>
            <person name="Liu X."/>
            <person name="Cao Q."/>
            <person name="Hui J.H.L."/>
            <person name="Sookrung N."/>
            <person name="Leung T.F."/>
            <person name="Tungtrongchitr A."/>
            <person name="Tsui S.K.W."/>
        </authorList>
    </citation>
    <scope>NUCLEOTIDE SEQUENCE [LARGE SCALE GENOMIC DNA]</scope>
    <source>
        <strain evidence="1">PWHHKU_190912</strain>
    </source>
</reference>
<keyword evidence="2" id="KW-1185">Reference proteome</keyword>
<protein>
    <submittedName>
        <fullName evidence="1">Uncharacterized protein</fullName>
    </submittedName>
</protein>
<dbReference type="EMBL" id="JAJSOF020000038">
    <property type="protein sequence ID" value="KAJ4427553.1"/>
    <property type="molecule type" value="Genomic_DNA"/>
</dbReference>